<dbReference type="InterPro" id="IPR036291">
    <property type="entry name" value="NAD(P)-bd_dom_sf"/>
</dbReference>
<name>F0SS96_RUBBR</name>
<dbReference type="GO" id="GO:0070401">
    <property type="term" value="F:NADP+ binding"/>
    <property type="evidence" value="ECO:0007669"/>
    <property type="project" value="UniProtKB-UniRule"/>
</dbReference>
<evidence type="ECO:0000256" key="7">
    <source>
        <dbReference type="HAMAP-Rule" id="MF_00955"/>
    </source>
</evidence>
<keyword evidence="5 7" id="KW-0456">Lyase</keyword>
<dbReference type="EC" id="4.2.1.47" evidence="4 7"/>
<evidence type="ECO:0000313" key="10">
    <source>
        <dbReference type="Proteomes" id="UP000006860"/>
    </source>
</evidence>
<dbReference type="Gene3D" id="3.90.25.10">
    <property type="entry name" value="UDP-galactose 4-epimerase, domain 1"/>
    <property type="match status" value="1"/>
</dbReference>
<comment type="cofactor">
    <cofactor evidence="2 7">
        <name>NADP(+)</name>
        <dbReference type="ChEBI" id="CHEBI:58349"/>
    </cofactor>
</comment>
<dbReference type="HOGENOM" id="CLU_007383_14_0_0"/>
<evidence type="ECO:0000256" key="3">
    <source>
        <dbReference type="ARBA" id="ARBA00009263"/>
    </source>
</evidence>
<gene>
    <name evidence="7" type="primary">gmd</name>
    <name evidence="9" type="ordered locus">Plabr_0480</name>
</gene>
<dbReference type="InterPro" id="IPR006368">
    <property type="entry name" value="GDP_Man_deHydtase"/>
</dbReference>
<dbReference type="AlphaFoldDB" id="F0SS96"/>
<dbReference type="GO" id="GO:0008446">
    <property type="term" value="F:GDP-mannose 4,6-dehydratase activity"/>
    <property type="evidence" value="ECO:0007669"/>
    <property type="project" value="UniProtKB-UniRule"/>
</dbReference>
<proteinExistence type="inferred from homology"/>
<comment type="catalytic activity">
    <reaction evidence="1 7">
        <text>GDP-alpha-D-mannose = GDP-4-dehydro-alpha-D-rhamnose + H2O</text>
        <dbReference type="Rhea" id="RHEA:23820"/>
        <dbReference type="ChEBI" id="CHEBI:15377"/>
        <dbReference type="ChEBI" id="CHEBI:57527"/>
        <dbReference type="ChEBI" id="CHEBI:57964"/>
        <dbReference type="EC" id="4.2.1.47"/>
    </reaction>
</comment>
<dbReference type="Gene3D" id="3.40.50.720">
    <property type="entry name" value="NAD(P)-binding Rossmann-like Domain"/>
    <property type="match status" value="1"/>
</dbReference>
<keyword evidence="10" id="KW-1185">Reference proteome</keyword>
<organism evidence="9 10">
    <name type="scientific">Rubinisphaera brasiliensis (strain ATCC 49424 / DSM 5305 / JCM 21570 / IAM 15109 / NBRC 103401 / IFAM 1448)</name>
    <name type="common">Planctomyces brasiliensis</name>
    <dbReference type="NCBI Taxonomy" id="756272"/>
    <lineage>
        <taxon>Bacteria</taxon>
        <taxon>Pseudomonadati</taxon>
        <taxon>Planctomycetota</taxon>
        <taxon>Planctomycetia</taxon>
        <taxon>Planctomycetales</taxon>
        <taxon>Planctomycetaceae</taxon>
        <taxon>Rubinisphaera</taxon>
    </lineage>
</organism>
<dbReference type="STRING" id="756272.Plabr_0480"/>
<keyword evidence="7" id="KW-0521">NADP</keyword>
<dbReference type="HAMAP" id="MF_00955">
    <property type="entry name" value="GDP_Man_dehydratase"/>
    <property type="match status" value="1"/>
</dbReference>
<dbReference type="Pfam" id="PF16363">
    <property type="entry name" value="GDP_Man_Dehyd"/>
    <property type="match status" value="1"/>
</dbReference>
<evidence type="ECO:0000256" key="6">
    <source>
        <dbReference type="ARBA" id="ARBA00059383"/>
    </source>
</evidence>
<dbReference type="PANTHER" id="PTHR43715">
    <property type="entry name" value="GDP-MANNOSE 4,6-DEHYDRATASE"/>
    <property type="match status" value="1"/>
</dbReference>
<comment type="similarity">
    <text evidence="3 7">Belongs to the NAD(P)-dependent epimerase/dehydratase family. GDP-mannose 4,6-dehydratase subfamily.</text>
</comment>
<sequence>MKRALITGITGQDGSYLAEHLLELGYEVHGIVRRVALENAKDRLNRLSNVLEDLHLHAASLESFPSLFSVITEVQPDEIYHLAAQSFVSYSFDDSFSTFRTNIDGTHFILECVRRLNPQCKVYFAGSSEMFGQVHESPQTEQTRFYPRSPYGISKVAGFHMARNYRESYDMFVASGILFNHESPRRGLEFVTRKITSHVARIKRGELNTLPLGNLDAKRDWGFAGDYIKGMHLMLQQDQPDDFVIATGETHTVREFCKLAFETAGLNYEDHVVVDPRFFRPAEVHVLMGDASKAEKELGWKPNVRFEELVPMMVQHDLELFA</sequence>
<evidence type="ECO:0000256" key="4">
    <source>
        <dbReference type="ARBA" id="ARBA00011989"/>
    </source>
</evidence>
<protein>
    <recommendedName>
        <fullName evidence="4 7">GDP-mannose 4,6-dehydratase</fullName>
        <ecNumber evidence="4 7">4.2.1.47</ecNumber>
    </recommendedName>
    <alternativeName>
        <fullName evidence="7">GDP-D-mannose dehydratase</fullName>
    </alternativeName>
</protein>
<dbReference type="OrthoDB" id="9779041at2"/>
<dbReference type="GO" id="GO:0042351">
    <property type="term" value="P:'de novo' GDP-L-fucose biosynthetic process"/>
    <property type="evidence" value="ECO:0007669"/>
    <property type="project" value="TreeGrafter"/>
</dbReference>
<comment type="function">
    <text evidence="6 7">Catalyzes the conversion of GDP-D-mannose to GDP-4-dehydro-6-deoxy-D-mannose.</text>
</comment>
<evidence type="ECO:0000259" key="8">
    <source>
        <dbReference type="Pfam" id="PF16363"/>
    </source>
</evidence>
<feature type="domain" description="NAD(P)-binding" evidence="8">
    <location>
        <begin position="5"/>
        <end position="313"/>
    </location>
</feature>
<reference evidence="10" key="1">
    <citation type="submission" date="2011-02" db="EMBL/GenBank/DDBJ databases">
        <title>The complete genome of Planctomyces brasiliensis DSM 5305.</title>
        <authorList>
            <person name="Lucas S."/>
            <person name="Copeland A."/>
            <person name="Lapidus A."/>
            <person name="Bruce D."/>
            <person name="Goodwin L."/>
            <person name="Pitluck S."/>
            <person name="Kyrpides N."/>
            <person name="Mavromatis K."/>
            <person name="Pagani I."/>
            <person name="Ivanova N."/>
            <person name="Ovchinnikova G."/>
            <person name="Lu M."/>
            <person name="Detter J.C."/>
            <person name="Han C."/>
            <person name="Land M."/>
            <person name="Hauser L."/>
            <person name="Markowitz V."/>
            <person name="Cheng J.-F."/>
            <person name="Hugenholtz P."/>
            <person name="Woyke T."/>
            <person name="Wu D."/>
            <person name="Tindall B."/>
            <person name="Pomrenke H.G."/>
            <person name="Brambilla E."/>
            <person name="Klenk H.-P."/>
            <person name="Eisen J.A."/>
        </authorList>
    </citation>
    <scope>NUCLEOTIDE SEQUENCE [LARGE SCALE GENOMIC DNA]</scope>
    <source>
        <strain evidence="10">ATCC 49424 / DSM 5305 / JCM 21570 / NBRC 103401 / IFAM 1448</strain>
    </source>
</reference>
<dbReference type="CDD" id="cd05260">
    <property type="entry name" value="GDP_MD_SDR_e"/>
    <property type="match status" value="1"/>
</dbReference>
<dbReference type="PANTHER" id="PTHR43715:SF1">
    <property type="entry name" value="GDP-MANNOSE 4,6 DEHYDRATASE"/>
    <property type="match status" value="1"/>
</dbReference>
<dbReference type="KEGG" id="pbs:Plabr_0480"/>
<dbReference type="eggNOG" id="COG1089">
    <property type="taxonomic scope" value="Bacteria"/>
</dbReference>
<dbReference type="FunFam" id="3.40.50.720:FF:000924">
    <property type="entry name" value="GDP-mannose 4,6 dehydratase"/>
    <property type="match status" value="1"/>
</dbReference>
<dbReference type="SUPFAM" id="SSF51735">
    <property type="entry name" value="NAD(P)-binding Rossmann-fold domains"/>
    <property type="match status" value="1"/>
</dbReference>
<comment type="caution">
    <text evidence="7">Lacks conserved residue(s) required for the propagation of feature annotation.</text>
</comment>
<accession>F0SS96</accession>
<evidence type="ECO:0000256" key="1">
    <source>
        <dbReference type="ARBA" id="ARBA00000188"/>
    </source>
</evidence>
<dbReference type="Proteomes" id="UP000006860">
    <property type="component" value="Chromosome"/>
</dbReference>
<evidence type="ECO:0000256" key="5">
    <source>
        <dbReference type="ARBA" id="ARBA00023239"/>
    </source>
</evidence>
<evidence type="ECO:0000313" key="9">
    <source>
        <dbReference type="EMBL" id="ADY58107.1"/>
    </source>
</evidence>
<dbReference type="InterPro" id="IPR016040">
    <property type="entry name" value="NAD(P)-bd_dom"/>
</dbReference>
<dbReference type="EMBL" id="CP002546">
    <property type="protein sequence ID" value="ADY58107.1"/>
    <property type="molecule type" value="Genomic_DNA"/>
</dbReference>
<dbReference type="RefSeq" id="WP_013626851.1">
    <property type="nucleotide sequence ID" value="NC_015174.1"/>
</dbReference>
<evidence type="ECO:0000256" key="2">
    <source>
        <dbReference type="ARBA" id="ARBA00001937"/>
    </source>
</evidence>